<dbReference type="Pfam" id="PF01602">
    <property type="entry name" value="Adaptin_N"/>
    <property type="match status" value="1"/>
</dbReference>
<evidence type="ECO:0000256" key="2">
    <source>
        <dbReference type="ARBA" id="ARBA00009976"/>
    </source>
</evidence>
<dbReference type="SUPFAM" id="SSF48371">
    <property type="entry name" value="ARM repeat"/>
    <property type="match status" value="1"/>
</dbReference>
<keyword evidence="4 8" id="KW-0812">Transmembrane</keyword>
<feature type="transmembrane region" description="Helical" evidence="8">
    <location>
        <begin position="377"/>
        <end position="397"/>
    </location>
</feature>
<keyword evidence="5 8" id="KW-1133">Transmembrane helix</keyword>
<dbReference type="Proteomes" id="UP000230750">
    <property type="component" value="Unassembled WGS sequence"/>
</dbReference>
<evidence type="ECO:0000256" key="6">
    <source>
        <dbReference type="ARBA" id="ARBA00023136"/>
    </source>
</evidence>
<evidence type="ECO:0000256" key="4">
    <source>
        <dbReference type="ARBA" id="ARBA00022692"/>
    </source>
</evidence>
<keyword evidence="3" id="KW-0762">Sugar transport</keyword>
<dbReference type="PANTHER" id="PTHR10231">
    <property type="entry name" value="NUCLEOTIDE-SUGAR TRANSMEMBRANE TRANSPORTER"/>
    <property type="match status" value="1"/>
</dbReference>
<dbReference type="AlphaFoldDB" id="A0A2G8K1J1"/>
<dbReference type="NCBIfam" id="TIGR00803">
    <property type="entry name" value="nst"/>
    <property type="match status" value="1"/>
</dbReference>
<keyword evidence="11" id="KW-1185">Reference proteome</keyword>
<reference evidence="10 11" key="1">
    <citation type="journal article" date="2017" name="PLoS Biol.">
        <title>The sea cucumber genome provides insights into morphological evolution and visceral regeneration.</title>
        <authorList>
            <person name="Zhang X."/>
            <person name="Sun L."/>
            <person name="Yuan J."/>
            <person name="Sun Y."/>
            <person name="Gao Y."/>
            <person name="Zhang L."/>
            <person name="Li S."/>
            <person name="Dai H."/>
            <person name="Hamel J.F."/>
            <person name="Liu C."/>
            <person name="Yu Y."/>
            <person name="Liu S."/>
            <person name="Lin W."/>
            <person name="Guo K."/>
            <person name="Jin S."/>
            <person name="Xu P."/>
            <person name="Storey K.B."/>
            <person name="Huan P."/>
            <person name="Zhang T."/>
            <person name="Zhou Y."/>
            <person name="Zhang J."/>
            <person name="Lin C."/>
            <person name="Li X."/>
            <person name="Xing L."/>
            <person name="Huo D."/>
            <person name="Sun M."/>
            <person name="Wang L."/>
            <person name="Mercier A."/>
            <person name="Li F."/>
            <person name="Yang H."/>
            <person name="Xiang J."/>
        </authorList>
    </citation>
    <scope>NUCLEOTIDE SEQUENCE [LARGE SCALE GENOMIC DNA]</scope>
    <source>
        <strain evidence="10">Shaxun</strain>
        <tissue evidence="10">Muscle</tissue>
    </source>
</reference>
<dbReference type="GO" id="GO:0006886">
    <property type="term" value="P:intracellular protein transport"/>
    <property type="evidence" value="ECO:0007669"/>
    <property type="project" value="InterPro"/>
</dbReference>
<name>A0A2G8K1J1_STIJA</name>
<feature type="transmembrane region" description="Helical" evidence="8">
    <location>
        <begin position="306"/>
        <end position="326"/>
    </location>
</feature>
<proteinExistence type="inferred from homology"/>
<comment type="caution">
    <text evidence="10">The sequence shown here is derived from an EMBL/GenBank/DDBJ whole genome shotgun (WGS) entry which is preliminary data.</text>
</comment>
<feature type="transmembrane region" description="Helical" evidence="8">
    <location>
        <begin position="269"/>
        <end position="286"/>
    </location>
</feature>
<gene>
    <name evidence="10" type="ORF">BSL78_21278</name>
</gene>
<evidence type="ECO:0000259" key="9">
    <source>
        <dbReference type="Pfam" id="PF01602"/>
    </source>
</evidence>
<dbReference type="InterPro" id="IPR007271">
    <property type="entry name" value="Nuc_sug_transpt"/>
</dbReference>
<evidence type="ECO:0000256" key="3">
    <source>
        <dbReference type="ARBA" id="ARBA00022597"/>
    </source>
</evidence>
<dbReference type="InterPro" id="IPR002553">
    <property type="entry name" value="Clathrin/coatomer_adapt-like_N"/>
</dbReference>
<dbReference type="InterPro" id="IPR016024">
    <property type="entry name" value="ARM-type_fold"/>
</dbReference>
<sequence length="469" mass="52003">MVYLLIKEMADIADDVIIVTSSLTRDMTGKEDLYRAAAIRALCKITDSTMLQAMERFMKQAIVDKLPSISSAALASSLHIMKQNLEVVRRWVNEVQEAASSDNIMVQYHALGYSTTFVFLPSSLRRKSIEKHWFCNIKYISLVLLVLQNASLILTMRYTRTQAGKLYFSTTTVIVTEFVKMSTCLCMIFIQKGGNVKEYLNYLWHGIVTEARDTFKLAIPSGIYTIQNNLLFVAVSNLSAATFQVSYQLKILTTALFCVLLLGKRLVKMQWLALLLLFVGVAIVQIQPSDPTKAAQEKTSQSQSAYTGMVAVLVSCISSGFAGVYFEKILKGSSASLWLRNVQLGLFGVFFGLIGMWMKDGDDIMEKGFFFGYTKYVWTVIGLQAFGGLLEAVVVKYADNILKGFATSLSIIISTVVSVCLFGFTINLQFCVGAGLVLIAIFTYSQPQPKPAPPAETLPNGKQREVSKV</sequence>
<evidence type="ECO:0000256" key="5">
    <source>
        <dbReference type="ARBA" id="ARBA00022989"/>
    </source>
</evidence>
<evidence type="ECO:0000256" key="1">
    <source>
        <dbReference type="ARBA" id="ARBA00004141"/>
    </source>
</evidence>
<dbReference type="InterPro" id="IPR037185">
    <property type="entry name" value="EmrE-like"/>
</dbReference>
<feature type="transmembrane region" description="Helical" evidence="8">
    <location>
        <begin position="409"/>
        <end position="442"/>
    </location>
</feature>
<dbReference type="GO" id="GO:0016192">
    <property type="term" value="P:vesicle-mediated transport"/>
    <property type="evidence" value="ECO:0007669"/>
    <property type="project" value="InterPro"/>
</dbReference>
<evidence type="ECO:0000256" key="8">
    <source>
        <dbReference type="SAM" id="Phobius"/>
    </source>
</evidence>
<dbReference type="EMBL" id="MRZV01000982">
    <property type="protein sequence ID" value="PIK41881.1"/>
    <property type="molecule type" value="Genomic_DNA"/>
</dbReference>
<dbReference type="GO" id="GO:0030117">
    <property type="term" value="C:membrane coat"/>
    <property type="evidence" value="ECO:0007669"/>
    <property type="project" value="InterPro"/>
</dbReference>
<keyword evidence="3" id="KW-0813">Transport</keyword>
<feature type="region of interest" description="Disordered" evidence="7">
    <location>
        <begin position="450"/>
        <end position="469"/>
    </location>
</feature>
<dbReference type="GO" id="GO:0015165">
    <property type="term" value="F:pyrimidine nucleotide-sugar transmembrane transporter activity"/>
    <property type="evidence" value="ECO:0007669"/>
    <property type="project" value="InterPro"/>
</dbReference>
<evidence type="ECO:0000313" key="10">
    <source>
        <dbReference type="EMBL" id="PIK41881.1"/>
    </source>
</evidence>
<dbReference type="STRING" id="307972.A0A2G8K1J1"/>
<accession>A0A2G8K1J1</accession>
<evidence type="ECO:0000256" key="7">
    <source>
        <dbReference type="SAM" id="MobiDB-lite"/>
    </source>
</evidence>
<protein>
    <submittedName>
        <fullName evidence="10">Putative UDP-galactose translocator isoform X1</fullName>
    </submittedName>
</protein>
<feature type="transmembrane region" description="Helical" evidence="8">
    <location>
        <begin position="245"/>
        <end position="262"/>
    </location>
</feature>
<dbReference type="SUPFAM" id="SSF103481">
    <property type="entry name" value="Multidrug resistance efflux transporter EmrE"/>
    <property type="match status" value="1"/>
</dbReference>
<dbReference type="InterPro" id="IPR011989">
    <property type="entry name" value="ARM-like"/>
</dbReference>
<comment type="subcellular location">
    <subcellularLocation>
        <location evidence="1">Membrane</location>
        <topology evidence="1">Multi-pass membrane protein</topology>
    </subcellularLocation>
</comment>
<feature type="transmembrane region" description="Helical" evidence="8">
    <location>
        <begin position="338"/>
        <end position="357"/>
    </location>
</feature>
<dbReference type="OrthoDB" id="408493at2759"/>
<dbReference type="Pfam" id="PF04142">
    <property type="entry name" value="Nuc_sug_transp"/>
    <property type="match status" value="1"/>
</dbReference>
<comment type="similarity">
    <text evidence="2">Belongs to the nucleotide-sugar transporter family. SLC35A subfamily.</text>
</comment>
<dbReference type="GO" id="GO:0000139">
    <property type="term" value="C:Golgi membrane"/>
    <property type="evidence" value="ECO:0007669"/>
    <property type="project" value="InterPro"/>
</dbReference>
<feature type="domain" description="Clathrin/coatomer adaptor adaptin-like N-terminal" evidence="9">
    <location>
        <begin position="1"/>
        <end position="112"/>
    </location>
</feature>
<organism evidence="10 11">
    <name type="scientific">Stichopus japonicus</name>
    <name type="common">Sea cucumber</name>
    <dbReference type="NCBI Taxonomy" id="307972"/>
    <lineage>
        <taxon>Eukaryota</taxon>
        <taxon>Metazoa</taxon>
        <taxon>Echinodermata</taxon>
        <taxon>Eleutherozoa</taxon>
        <taxon>Echinozoa</taxon>
        <taxon>Holothuroidea</taxon>
        <taxon>Aspidochirotacea</taxon>
        <taxon>Aspidochirotida</taxon>
        <taxon>Stichopodidae</taxon>
        <taxon>Apostichopus</taxon>
    </lineage>
</organism>
<dbReference type="Gene3D" id="1.25.10.10">
    <property type="entry name" value="Leucine-rich Repeat Variant"/>
    <property type="match status" value="1"/>
</dbReference>
<evidence type="ECO:0000313" key="11">
    <source>
        <dbReference type="Proteomes" id="UP000230750"/>
    </source>
</evidence>
<keyword evidence="6 8" id="KW-0472">Membrane</keyword>